<dbReference type="RefSeq" id="WP_102950636.1">
    <property type="nucleotide sequence ID" value="NZ_CP024847.1"/>
</dbReference>
<name>A0A2I7N4E2_9NEIS</name>
<accession>A0A2I7N4E2</accession>
<protein>
    <recommendedName>
        <fullName evidence="1">Chalcone isomerase domain-containing protein</fullName>
    </recommendedName>
</protein>
<dbReference type="Proteomes" id="UP000236655">
    <property type="component" value="Chromosome"/>
</dbReference>
<dbReference type="EMBL" id="CP024847">
    <property type="protein sequence ID" value="AUR51336.1"/>
    <property type="molecule type" value="Genomic_DNA"/>
</dbReference>
<organism evidence="2 3">
    <name type="scientific">Aquella oligotrophica</name>
    <dbReference type="NCBI Taxonomy" id="2067065"/>
    <lineage>
        <taxon>Bacteria</taxon>
        <taxon>Pseudomonadati</taxon>
        <taxon>Pseudomonadota</taxon>
        <taxon>Betaproteobacteria</taxon>
        <taxon>Neisseriales</taxon>
        <taxon>Neisseriaceae</taxon>
        <taxon>Aquella</taxon>
    </lineage>
</organism>
<evidence type="ECO:0000313" key="3">
    <source>
        <dbReference type="Proteomes" id="UP000236655"/>
    </source>
</evidence>
<sequence>MLRVVAKYTLIISYLLFASYKIFAVSENLDNFITNPKEVGSGDYKFLFMKIFTATTYAPEGKFDFNQPYALQLKYERDLKGEAIVKKTIEEINHQSNKVSETELNQWQQELNKIIPNVSKGSVLTGIYTSKQQTLFFDSSWKLLGVIEGKDFAKHFFGIWLGPDSSDKKLRSKLLGLASNDKMER</sequence>
<dbReference type="AlphaFoldDB" id="A0A2I7N4E2"/>
<dbReference type="KEGG" id="nba:CUN60_03150"/>
<dbReference type="OrthoDB" id="8527419at2"/>
<gene>
    <name evidence="2" type="ORF">CUN60_03150</name>
</gene>
<proteinExistence type="predicted"/>
<evidence type="ECO:0000313" key="2">
    <source>
        <dbReference type="EMBL" id="AUR51336.1"/>
    </source>
</evidence>
<dbReference type="Pfam" id="PF16036">
    <property type="entry name" value="Chalcone_3"/>
    <property type="match status" value="1"/>
</dbReference>
<dbReference type="InterPro" id="IPR016087">
    <property type="entry name" value="Chalcone_isomerase"/>
</dbReference>
<reference evidence="3" key="1">
    <citation type="submission" date="2017-11" db="EMBL/GenBank/DDBJ databases">
        <authorList>
            <person name="Chan K.G."/>
            <person name="Lee L.S."/>
        </authorList>
    </citation>
    <scope>NUCLEOTIDE SEQUENCE [LARGE SCALE GENOMIC DNA]</scope>
    <source>
        <strain evidence="3">DSM 100970</strain>
    </source>
</reference>
<evidence type="ECO:0000259" key="1">
    <source>
        <dbReference type="Pfam" id="PF16036"/>
    </source>
</evidence>
<keyword evidence="3" id="KW-1185">Reference proteome</keyword>
<feature type="domain" description="Chalcone isomerase" evidence="1">
    <location>
        <begin position="45"/>
        <end position="176"/>
    </location>
</feature>